<dbReference type="AlphaFoldDB" id="A0A1J7IQK4"/>
<reference evidence="1 2" key="1">
    <citation type="submission" date="2016-10" db="EMBL/GenBank/DDBJ databases">
        <title>Draft genome sequence of Coniochaeta ligniaria NRRL30616, a lignocellulolytic fungus for bioabatement of inhibitors in plant biomass hydrolysates.</title>
        <authorList>
            <consortium name="DOE Joint Genome Institute"/>
            <person name="Jimenez D.J."/>
            <person name="Hector R.E."/>
            <person name="Riley R."/>
            <person name="Sun H."/>
            <person name="Grigoriev I.V."/>
            <person name="Van Elsas J.D."/>
            <person name="Nichols N.N."/>
        </authorList>
    </citation>
    <scope>NUCLEOTIDE SEQUENCE [LARGE SCALE GENOMIC DNA]</scope>
    <source>
        <strain evidence="1 2">NRRL 30616</strain>
    </source>
</reference>
<accession>A0A1J7IQK4</accession>
<gene>
    <name evidence="1" type="ORF">CONLIGDRAFT_330550</name>
</gene>
<dbReference type="EMBL" id="KV875097">
    <property type="protein sequence ID" value="OIW29483.1"/>
    <property type="molecule type" value="Genomic_DNA"/>
</dbReference>
<protein>
    <submittedName>
        <fullName evidence="1">Uncharacterized protein</fullName>
    </submittedName>
</protein>
<proteinExistence type="predicted"/>
<evidence type="ECO:0000313" key="2">
    <source>
        <dbReference type="Proteomes" id="UP000182658"/>
    </source>
</evidence>
<keyword evidence="2" id="KW-1185">Reference proteome</keyword>
<dbReference type="Proteomes" id="UP000182658">
    <property type="component" value="Unassembled WGS sequence"/>
</dbReference>
<name>A0A1J7IQK4_9PEZI</name>
<dbReference type="InParanoid" id="A0A1J7IQK4"/>
<evidence type="ECO:0000313" key="1">
    <source>
        <dbReference type="EMBL" id="OIW29483.1"/>
    </source>
</evidence>
<organism evidence="1 2">
    <name type="scientific">Coniochaeta ligniaria NRRL 30616</name>
    <dbReference type="NCBI Taxonomy" id="1408157"/>
    <lineage>
        <taxon>Eukaryota</taxon>
        <taxon>Fungi</taxon>
        <taxon>Dikarya</taxon>
        <taxon>Ascomycota</taxon>
        <taxon>Pezizomycotina</taxon>
        <taxon>Sordariomycetes</taxon>
        <taxon>Sordariomycetidae</taxon>
        <taxon>Coniochaetales</taxon>
        <taxon>Coniochaetaceae</taxon>
        <taxon>Coniochaeta</taxon>
    </lineage>
</organism>
<sequence>MRTCLFQLSPPPPSLMIASLMQCEEDVQIRKSFCCRTSASACSGPSPINRLQPCILRNRCVGSAHFFSLIGFRLGAGGKVFRQLAADAPDTAVEPHPLILIPGRRGGSGRSGGSCCSGDSDRSRAAEIPKFCGCAPTVLLQSYIDIGDSSHMRRSCSAYPSGGGP</sequence>